<dbReference type="AlphaFoldDB" id="A0A2R7Z1G6"/>
<dbReference type="SUPFAM" id="SSF52540">
    <property type="entry name" value="P-loop containing nucleoside triphosphate hydrolases"/>
    <property type="match status" value="2"/>
</dbReference>
<evidence type="ECO:0000256" key="4">
    <source>
        <dbReference type="ARBA" id="ARBA00022840"/>
    </source>
</evidence>
<keyword evidence="8" id="KW-1185">Reference proteome</keyword>
<dbReference type="PANTHER" id="PTHR45766">
    <property type="entry name" value="DNA ANNEALING HELICASE AND ENDONUCLEASE ZRANB3 FAMILY MEMBER"/>
    <property type="match status" value="1"/>
</dbReference>
<comment type="caution">
    <text evidence="7">The sequence shown here is derived from an EMBL/GenBank/DDBJ whole genome shotgun (WGS) entry which is preliminary data.</text>
</comment>
<dbReference type="EMBL" id="PYXZ01000001">
    <property type="protein sequence ID" value="PUA82462.1"/>
    <property type="molecule type" value="Genomic_DNA"/>
</dbReference>
<feature type="domain" description="Helicase C-terminal" evidence="6">
    <location>
        <begin position="496"/>
        <end position="655"/>
    </location>
</feature>
<protein>
    <submittedName>
        <fullName evidence="7">Helicase</fullName>
    </submittedName>
</protein>
<dbReference type="Gene3D" id="3.40.50.300">
    <property type="entry name" value="P-loop containing nucleotide triphosphate hydrolases"/>
    <property type="match status" value="1"/>
</dbReference>
<dbReference type="PROSITE" id="PS51192">
    <property type="entry name" value="HELICASE_ATP_BIND_1"/>
    <property type="match status" value="1"/>
</dbReference>
<dbReference type="SMART" id="SM00487">
    <property type="entry name" value="DEXDc"/>
    <property type="match status" value="1"/>
</dbReference>
<dbReference type="InterPro" id="IPR027417">
    <property type="entry name" value="P-loop_NTPase"/>
</dbReference>
<reference evidence="7 8" key="1">
    <citation type="submission" date="2018-03" db="EMBL/GenBank/DDBJ databases">
        <authorList>
            <person name="Keele B.F."/>
        </authorList>
    </citation>
    <scope>NUCLEOTIDE SEQUENCE [LARGE SCALE GENOMIC DNA]</scope>
    <source>
        <strain evidence="7 8">IB-3</strain>
    </source>
</reference>
<accession>A0A2R7Z1G6</accession>
<dbReference type="PANTHER" id="PTHR45766:SF6">
    <property type="entry name" value="SWI_SNF-RELATED MATRIX-ASSOCIATED ACTIN-DEPENDENT REGULATOR OF CHROMATIN SUBFAMILY A-LIKE PROTEIN 1"/>
    <property type="match status" value="1"/>
</dbReference>
<dbReference type="GO" id="GO:0004386">
    <property type="term" value="F:helicase activity"/>
    <property type="evidence" value="ECO:0007669"/>
    <property type="project" value="UniProtKB-KW"/>
</dbReference>
<dbReference type="InterPro" id="IPR049730">
    <property type="entry name" value="SNF2/RAD54-like_C"/>
</dbReference>
<dbReference type="Pfam" id="PF00176">
    <property type="entry name" value="SNF2-rel_dom"/>
    <property type="match status" value="1"/>
</dbReference>
<feature type="domain" description="Helicase ATP-binding" evidence="5">
    <location>
        <begin position="121"/>
        <end position="293"/>
    </location>
</feature>
<dbReference type="Gene3D" id="3.40.50.10810">
    <property type="entry name" value="Tandem AAA-ATPase domain"/>
    <property type="match status" value="1"/>
</dbReference>
<keyword evidence="4" id="KW-0067">ATP-binding</keyword>
<dbReference type="Pfam" id="PF00271">
    <property type="entry name" value="Helicase_C"/>
    <property type="match status" value="1"/>
</dbReference>
<keyword evidence="1" id="KW-0547">Nucleotide-binding</keyword>
<dbReference type="OrthoDB" id="9814088at2"/>
<dbReference type="GO" id="GO:0016787">
    <property type="term" value="F:hydrolase activity"/>
    <property type="evidence" value="ECO:0007669"/>
    <property type="project" value="UniProtKB-KW"/>
</dbReference>
<dbReference type="InterPro" id="IPR000330">
    <property type="entry name" value="SNF2_N"/>
</dbReference>
<organism evidence="7 8">
    <name type="scientific">Nocardioides currus</name>
    <dbReference type="NCBI Taxonomy" id="2133958"/>
    <lineage>
        <taxon>Bacteria</taxon>
        <taxon>Bacillati</taxon>
        <taxon>Actinomycetota</taxon>
        <taxon>Actinomycetes</taxon>
        <taxon>Propionibacteriales</taxon>
        <taxon>Nocardioidaceae</taxon>
        <taxon>Nocardioides</taxon>
    </lineage>
</organism>
<evidence type="ECO:0000313" key="7">
    <source>
        <dbReference type="EMBL" id="PUA82462.1"/>
    </source>
</evidence>
<name>A0A2R7Z1G6_9ACTN</name>
<keyword evidence="2" id="KW-0378">Hydrolase</keyword>
<evidence type="ECO:0000313" key="8">
    <source>
        <dbReference type="Proteomes" id="UP000244867"/>
    </source>
</evidence>
<dbReference type="InterPro" id="IPR038718">
    <property type="entry name" value="SNF2-like_sf"/>
</dbReference>
<dbReference type="SMART" id="SM00490">
    <property type="entry name" value="HELICc"/>
    <property type="match status" value="1"/>
</dbReference>
<proteinExistence type="predicted"/>
<dbReference type="CDD" id="cd18011">
    <property type="entry name" value="DEXDc_RapA"/>
    <property type="match status" value="1"/>
</dbReference>
<keyword evidence="3 7" id="KW-0347">Helicase</keyword>
<dbReference type="CDD" id="cd18793">
    <property type="entry name" value="SF2_C_SNF"/>
    <property type="match status" value="1"/>
</dbReference>
<evidence type="ECO:0000256" key="2">
    <source>
        <dbReference type="ARBA" id="ARBA00022801"/>
    </source>
</evidence>
<evidence type="ECO:0000259" key="6">
    <source>
        <dbReference type="PROSITE" id="PS51194"/>
    </source>
</evidence>
<dbReference type="InterPro" id="IPR014001">
    <property type="entry name" value="Helicase_ATP-bd"/>
</dbReference>
<gene>
    <name evidence="7" type="ORF">C7S10_01550</name>
</gene>
<evidence type="ECO:0000256" key="3">
    <source>
        <dbReference type="ARBA" id="ARBA00022806"/>
    </source>
</evidence>
<dbReference type="Proteomes" id="UP000244867">
    <property type="component" value="Unassembled WGS sequence"/>
</dbReference>
<sequence>MAGGARVKLEEIAPGMLVAGILTEPARILTAGWPYGPEFLVVTVEDPRGTTQQSMLDRSKESDLREVSSLGPSRCDGDVRRWKMGTEAFRLQSSALVDPMQAVSTSSLRPLPHQIKAVYEEMLPRTPLRFLLADDPGAGKTIMCGLYVKELMLRGDLERCLVVAPGGLVGQWQDELQEKFGLTFEILTREMMSGTVGQSVFEDHPLLLARMDMLKRDDDVLERLDASSWDLVVVDEAHRMSATIRGHQLDPTKRYELGQRLGRISRHLLLMTATPHSGDPDKFRAFLGLLDEDRYLGADREAVVPGRDTMRRLLKEDLLTLEGRRLFPERRAYTVGYGLSPAETDLYEAVTEYVRQEMRMADRIADGDRKRATNVGFALTVLQRRLASSPHAILRSLERRRARLAGALSAPAVLDSDLRLPPGSLGTHVVSDERTSQEAEDLETTVSAGATAAMTRAELEAEIASLDELVPIARRVHESGEDTKWKQLRSLLEDHSLTRGPDSAPRKIIVFTEHRDTLSYLADRIRALPGRTNGVVEIHGGLAHSQRRAVERSFTRDPDVTVLVATDAAGEGLNLQAAHLMVNYDLPWNPNRLEQRFGRIHRIGQDEVCHLWNLVATDTREGAVYERLLTKMEAQREAFQGKVYDVLGEAFEDDPLSEMLLKAIRYGDDPKVRAQLDAVIDEKASEGIPELIRERAQFRAMLSSADLEEAQHRVDTSVADRLQPHHVAAWFETTFSDLGGRVRTTSSGAYDVQLVPEEVRTARDTSGVVRHRYKGVTFDPSRAAAISTGDSLGLVGPGHPLLESALAEARSRFRPDQEAGAVLVDDRDDAVPRLLIVASHELTDGHTPSHVLSRRVAFTELTLDDDVRDVGAAYLDYRETTEREAAVAADLLGSERYASWDLDAARLWTVHNMVGDHARTVTPVHEARIRRAQMDLEQRLATEPAYWRRAADGVSSGVRKGVTPETARRRAEEVERRLRHRLDSLAKDARVVTRLPQVVSWAIVLPARDLGTAGRGRATPSSDVVTTIVEAETSMGLAVETAGAVVVSRRPDGLTRWVDVAVSDATRGPVRFSRTQVVRGLNLGDRHRLALAQPGDDGTEVRYVIDPFARLRVNDLFAHDFELPWSTLWRAGSEPS</sequence>
<dbReference type="PROSITE" id="PS51194">
    <property type="entry name" value="HELICASE_CTER"/>
    <property type="match status" value="1"/>
</dbReference>
<evidence type="ECO:0000256" key="1">
    <source>
        <dbReference type="ARBA" id="ARBA00022741"/>
    </source>
</evidence>
<dbReference type="InterPro" id="IPR001650">
    <property type="entry name" value="Helicase_C-like"/>
</dbReference>
<dbReference type="InterPro" id="IPR057342">
    <property type="entry name" value="DEXDc_RapA"/>
</dbReference>
<evidence type="ECO:0000259" key="5">
    <source>
        <dbReference type="PROSITE" id="PS51192"/>
    </source>
</evidence>
<dbReference type="GO" id="GO:0005524">
    <property type="term" value="F:ATP binding"/>
    <property type="evidence" value="ECO:0007669"/>
    <property type="project" value="UniProtKB-KW"/>
</dbReference>